<dbReference type="CDD" id="cd02440">
    <property type="entry name" value="AdoMet_MTases"/>
    <property type="match status" value="1"/>
</dbReference>
<accession>A0ABP8UXF8</accession>
<gene>
    <name evidence="6 7" type="primary">prmA</name>
    <name evidence="7" type="ORF">GCM10023116_06980</name>
</gene>
<feature type="binding site" evidence="6">
    <location>
        <position position="144"/>
    </location>
    <ligand>
        <name>S-adenosyl-L-methionine</name>
        <dbReference type="ChEBI" id="CHEBI:59789"/>
    </ligand>
</feature>
<evidence type="ECO:0000256" key="6">
    <source>
        <dbReference type="HAMAP-Rule" id="MF_00735"/>
    </source>
</evidence>
<feature type="binding site" evidence="6">
    <location>
        <position position="229"/>
    </location>
    <ligand>
        <name>S-adenosyl-L-methionine</name>
        <dbReference type="ChEBI" id="CHEBI:59789"/>
    </ligand>
</feature>
<evidence type="ECO:0000313" key="7">
    <source>
        <dbReference type="EMBL" id="GAA4648429.1"/>
    </source>
</evidence>
<comment type="similarity">
    <text evidence="1 6">Belongs to the methyltransferase superfamily. PrmA family.</text>
</comment>
<dbReference type="PIRSF" id="PIRSF000401">
    <property type="entry name" value="RPL11_MTase"/>
    <property type="match status" value="1"/>
</dbReference>
<dbReference type="Gene3D" id="3.40.50.150">
    <property type="entry name" value="Vaccinia Virus protein VP39"/>
    <property type="match status" value="1"/>
</dbReference>
<dbReference type="SUPFAM" id="SSF53335">
    <property type="entry name" value="S-adenosyl-L-methionine-dependent methyltransferases"/>
    <property type="match status" value="1"/>
</dbReference>
<sequence length="292" mass="31971">MSWIQIKLDSTAEQAEHLEDSLLELGACAVTLQDACDQPLYEPELGTTPLWNQTRIIGLFDAATDMDSVVEALKASAADHFSAHRVEIVEDKDWEREWMVHFHPMKFGQRLWICPSWKDVPDPDGVNLMLDPGLAFGTGTHPTTALCLEWLESLNIENQLVVDYGCGSGILGIASLLLGASRFVGVDTDPQALEASTINAERNHISHDRFDVHYPDATPAIKADVMVANILAGPLTSLAPTLAELTRSGGHLALSGILAEQAEAVSEAYSEWFTMSPPVEKEGWVRLDGIRK</sequence>
<dbReference type="GO" id="GO:0008168">
    <property type="term" value="F:methyltransferase activity"/>
    <property type="evidence" value="ECO:0007669"/>
    <property type="project" value="UniProtKB-KW"/>
</dbReference>
<dbReference type="InterPro" id="IPR029063">
    <property type="entry name" value="SAM-dependent_MTases_sf"/>
</dbReference>
<proteinExistence type="inferred from homology"/>
<dbReference type="Pfam" id="PF06325">
    <property type="entry name" value="PrmA"/>
    <property type="match status" value="1"/>
</dbReference>
<reference evidence="8" key="1">
    <citation type="journal article" date="2019" name="Int. J. Syst. Evol. Microbiol.">
        <title>The Global Catalogue of Microorganisms (GCM) 10K type strain sequencing project: providing services to taxonomists for standard genome sequencing and annotation.</title>
        <authorList>
            <consortium name="The Broad Institute Genomics Platform"/>
            <consortium name="The Broad Institute Genome Sequencing Center for Infectious Disease"/>
            <person name="Wu L."/>
            <person name="Ma J."/>
        </authorList>
    </citation>
    <scope>NUCLEOTIDE SEQUENCE [LARGE SCALE GENOMIC DNA]</scope>
    <source>
        <strain evidence="8">JCM 17805</strain>
    </source>
</reference>
<keyword evidence="7" id="KW-0689">Ribosomal protein</keyword>
<dbReference type="RefSeq" id="WP_345194073.1">
    <property type="nucleotide sequence ID" value="NZ_BAABFL010000074.1"/>
</dbReference>
<dbReference type="GO" id="GO:0032259">
    <property type="term" value="P:methylation"/>
    <property type="evidence" value="ECO:0007669"/>
    <property type="project" value="UniProtKB-KW"/>
</dbReference>
<keyword evidence="7" id="KW-0687">Ribonucleoprotein</keyword>
<dbReference type="HAMAP" id="MF_00735">
    <property type="entry name" value="Methyltr_PrmA"/>
    <property type="match status" value="1"/>
</dbReference>
<dbReference type="EC" id="2.1.1.-" evidence="6"/>
<organism evidence="7 8">
    <name type="scientific">Kistimonas scapharcae</name>
    <dbReference type="NCBI Taxonomy" id="1036133"/>
    <lineage>
        <taxon>Bacteria</taxon>
        <taxon>Pseudomonadati</taxon>
        <taxon>Pseudomonadota</taxon>
        <taxon>Gammaproteobacteria</taxon>
        <taxon>Oceanospirillales</taxon>
        <taxon>Endozoicomonadaceae</taxon>
        <taxon>Kistimonas</taxon>
    </lineage>
</organism>
<dbReference type="NCBIfam" id="TIGR00406">
    <property type="entry name" value="prmA"/>
    <property type="match status" value="1"/>
</dbReference>
<keyword evidence="8" id="KW-1185">Reference proteome</keyword>
<comment type="function">
    <text evidence="6">Methylates ribosomal protein L11.</text>
</comment>
<dbReference type="InterPro" id="IPR004498">
    <property type="entry name" value="Ribosomal_PrmA_MeTrfase"/>
</dbReference>
<comment type="catalytic activity">
    <reaction evidence="6">
        <text>L-lysyl-[protein] + 3 S-adenosyl-L-methionine = N(6),N(6),N(6)-trimethyl-L-lysyl-[protein] + 3 S-adenosyl-L-homocysteine + 3 H(+)</text>
        <dbReference type="Rhea" id="RHEA:54192"/>
        <dbReference type="Rhea" id="RHEA-COMP:9752"/>
        <dbReference type="Rhea" id="RHEA-COMP:13826"/>
        <dbReference type="ChEBI" id="CHEBI:15378"/>
        <dbReference type="ChEBI" id="CHEBI:29969"/>
        <dbReference type="ChEBI" id="CHEBI:57856"/>
        <dbReference type="ChEBI" id="CHEBI:59789"/>
        <dbReference type="ChEBI" id="CHEBI:61961"/>
    </reaction>
</comment>
<feature type="binding site" evidence="6">
    <location>
        <position position="165"/>
    </location>
    <ligand>
        <name>S-adenosyl-L-methionine</name>
        <dbReference type="ChEBI" id="CHEBI:59789"/>
    </ligand>
</feature>
<name>A0ABP8UXF8_9GAMM</name>
<dbReference type="Proteomes" id="UP001500604">
    <property type="component" value="Unassembled WGS sequence"/>
</dbReference>
<comment type="subcellular location">
    <subcellularLocation>
        <location evidence="6">Cytoplasm</location>
    </subcellularLocation>
</comment>
<evidence type="ECO:0000256" key="3">
    <source>
        <dbReference type="ARBA" id="ARBA00022603"/>
    </source>
</evidence>
<evidence type="ECO:0000256" key="5">
    <source>
        <dbReference type="ARBA" id="ARBA00022691"/>
    </source>
</evidence>
<dbReference type="EMBL" id="BAABFL010000074">
    <property type="protein sequence ID" value="GAA4648429.1"/>
    <property type="molecule type" value="Genomic_DNA"/>
</dbReference>
<evidence type="ECO:0000256" key="1">
    <source>
        <dbReference type="ARBA" id="ARBA00009741"/>
    </source>
</evidence>
<keyword evidence="2 6" id="KW-0963">Cytoplasm</keyword>
<dbReference type="PANTHER" id="PTHR43648:SF1">
    <property type="entry name" value="ELECTRON TRANSFER FLAVOPROTEIN BETA SUBUNIT LYSINE METHYLTRANSFERASE"/>
    <property type="match status" value="1"/>
</dbReference>
<keyword evidence="4 6" id="KW-0808">Transferase</keyword>
<dbReference type="PANTHER" id="PTHR43648">
    <property type="entry name" value="ELECTRON TRANSFER FLAVOPROTEIN BETA SUBUNIT LYSINE METHYLTRANSFERASE"/>
    <property type="match status" value="1"/>
</dbReference>
<evidence type="ECO:0000313" key="8">
    <source>
        <dbReference type="Proteomes" id="UP001500604"/>
    </source>
</evidence>
<feature type="binding site" evidence="6">
    <location>
        <position position="187"/>
    </location>
    <ligand>
        <name>S-adenosyl-L-methionine</name>
        <dbReference type="ChEBI" id="CHEBI:59789"/>
    </ligand>
</feature>
<dbReference type="GO" id="GO:0005840">
    <property type="term" value="C:ribosome"/>
    <property type="evidence" value="ECO:0007669"/>
    <property type="project" value="UniProtKB-KW"/>
</dbReference>
<protein>
    <recommendedName>
        <fullName evidence="6">Ribosomal protein L11 methyltransferase</fullName>
        <shortName evidence="6">L11 Mtase</shortName>
        <ecNumber evidence="6">2.1.1.-</ecNumber>
    </recommendedName>
</protein>
<keyword evidence="5 6" id="KW-0949">S-adenosyl-L-methionine</keyword>
<keyword evidence="3 6" id="KW-0489">Methyltransferase</keyword>
<evidence type="ECO:0000256" key="4">
    <source>
        <dbReference type="ARBA" id="ARBA00022679"/>
    </source>
</evidence>
<comment type="caution">
    <text evidence="7">The sequence shown here is derived from an EMBL/GenBank/DDBJ whole genome shotgun (WGS) entry which is preliminary data.</text>
</comment>
<evidence type="ECO:0000256" key="2">
    <source>
        <dbReference type="ARBA" id="ARBA00022490"/>
    </source>
</evidence>
<dbReference type="InterPro" id="IPR050078">
    <property type="entry name" value="Ribosomal_L11_MeTrfase_PrmA"/>
</dbReference>